<dbReference type="Gene3D" id="3.30.70.250">
    <property type="entry name" value="Malonyl-CoA ACP transacylase, ACP-binding"/>
    <property type="match status" value="1"/>
</dbReference>
<dbReference type="Proteomes" id="UP000561045">
    <property type="component" value="Unassembled WGS sequence"/>
</dbReference>
<dbReference type="SMART" id="SM00827">
    <property type="entry name" value="PKS_AT"/>
    <property type="match status" value="1"/>
</dbReference>
<accession>A0A840BH13</accession>
<evidence type="ECO:0000256" key="5">
    <source>
        <dbReference type="ARBA" id="ARBA00048462"/>
    </source>
</evidence>
<sequence>MAAILGLAPELVAQACAQAAGDEQVAAANLNDPNQIVIAGHAGAVARACDAAKALGAKRALPLPVSAPFHSALMRPAAERLASALEVIEFRTPAIPVVNNVDVAIETDPARIKDALVRQAYSPVRWIETVQKIASLGSSHVVECGPGKVLMGLVKRCGAGPDALGIFDADSFAKALDLVNGVAV</sequence>
<dbReference type="Gene3D" id="3.40.366.10">
    <property type="entry name" value="Malonyl-Coenzyme A Acyl Carrier Protein, domain 2"/>
    <property type="match status" value="1"/>
</dbReference>
<protein>
    <recommendedName>
        <fullName evidence="2">[acyl-carrier-protein] S-malonyltransferase</fullName>
        <ecNumber evidence="2">2.3.1.39</ecNumber>
    </recommendedName>
</protein>
<evidence type="ECO:0000313" key="8">
    <source>
        <dbReference type="Proteomes" id="UP000561045"/>
    </source>
</evidence>
<keyword evidence="3" id="KW-0808">Transferase</keyword>
<dbReference type="SUPFAM" id="SSF52151">
    <property type="entry name" value="FabD/lysophospholipase-like"/>
    <property type="match status" value="1"/>
</dbReference>
<dbReference type="EMBL" id="JACIET010000001">
    <property type="protein sequence ID" value="MBB4010892.1"/>
    <property type="molecule type" value="Genomic_DNA"/>
</dbReference>
<evidence type="ECO:0000256" key="4">
    <source>
        <dbReference type="ARBA" id="ARBA00023315"/>
    </source>
</evidence>
<proteinExistence type="inferred from homology"/>
<dbReference type="EC" id="2.3.1.39" evidence="2"/>
<gene>
    <name evidence="7" type="ORF">GGR36_000200</name>
</gene>
<organism evidence="7 8">
    <name type="scientific">Niveibacterium umoris</name>
    <dbReference type="NCBI Taxonomy" id="1193620"/>
    <lineage>
        <taxon>Bacteria</taxon>
        <taxon>Pseudomonadati</taxon>
        <taxon>Pseudomonadota</taxon>
        <taxon>Betaproteobacteria</taxon>
        <taxon>Rhodocyclales</taxon>
        <taxon>Rhodocyclaceae</taxon>
        <taxon>Niveibacterium</taxon>
    </lineage>
</organism>
<name>A0A840BH13_9RHOO</name>
<feature type="domain" description="Malonyl-CoA:ACP transacylase (MAT)" evidence="6">
    <location>
        <begin position="1"/>
        <end position="171"/>
    </location>
</feature>
<dbReference type="PANTHER" id="PTHR42681:SF1">
    <property type="entry name" value="MALONYL-COA-ACYL CARRIER PROTEIN TRANSACYLASE, MITOCHONDRIAL"/>
    <property type="match status" value="1"/>
</dbReference>
<dbReference type="GO" id="GO:0004314">
    <property type="term" value="F:[acyl-carrier-protein] S-malonyltransferase activity"/>
    <property type="evidence" value="ECO:0007669"/>
    <property type="project" value="UniProtKB-EC"/>
</dbReference>
<evidence type="ECO:0000256" key="1">
    <source>
        <dbReference type="ARBA" id="ARBA00008217"/>
    </source>
</evidence>
<dbReference type="InterPro" id="IPR016035">
    <property type="entry name" value="Acyl_Trfase/lysoPLipase"/>
</dbReference>
<dbReference type="GO" id="GO:0005829">
    <property type="term" value="C:cytosol"/>
    <property type="evidence" value="ECO:0007669"/>
    <property type="project" value="TreeGrafter"/>
</dbReference>
<comment type="caution">
    <text evidence="7">The sequence shown here is derived from an EMBL/GenBank/DDBJ whole genome shotgun (WGS) entry which is preliminary data.</text>
</comment>
<evidence type="ECO:0000313" key="7">
    <source>
        <dbReference type="EMBL" id="MBB4010892.1"/>
    </source>
</evidence>
<evidence type="ECO:0000256" key="3">
    <source>
        <dbReference type="ARBA" id="ARBA00022679"/>
    </source>
</evidence>
<dbReference type="InterPro" id="IPR001227">
    <property type="entry name" value="Ac_transferase_dom_sf"/>
</dbReference>
<dbReference type="InterPro" id="IPR050858">
    <property type="entry name" value="Mal-CoA-ACP_Trans/PKS_FabD"/>
</dbReference>
<dbReference type="Pfam" id="PF00698">
    <property type="entry name" value="Acyl_transf_1"/>
    <property type="match status" value="1"/>
</dbReference>
<evidence type="ECO:0000256" key="2">
    <source>
        <dbReference type="ARBA" id="ARBA00013258"/>
    </source>
</evidence>
<dbReference type="InterPro" id="IPR014043">
    <property type="entry name" value="Acyl_transferase_dom"/>
</dbReference>
<comment type="catalytic activity">
    <reaction evidence="5">
        <text>holo-[ACP] + malonyl-CoA = malonyl-[ACP] + CoA</text>
        <dbReference type="Rhea" id="RHEA:41792"/>
        <dbReference type="Rhea" id="RHEA-COMP:9623"/>
        <dbReference type="Rhea" id="RHEA-COMP:9685"/>
        <dbReference type="ChEBI" id="CHEBI:57287"/>
        <dbReference type="ChEBI" id="CHEBI:57384"/>
        <dbReference type="ChEBI" id="CHEBI:64479"/>
        <dbReference type="ChEBI" id="CHEBI:78449"/>
        <dbReference type="EC" id="2.3.1.39"/>
    </reaction>
</comment>
<comment type="similarity">
    <text evidence="1">Belongs to the FabD family.</text>
</comment>
<keyword evidence="4" id="KW-0012">Acyltransferase</keyword>
<dbReference type="GO" id="GO:0006633">
    <property type="term" value="P:fatty acid biosynthetic process"/>
    <property type="evidence" value="ECO:0007669"/>
    <property type="project" value="TreeGrafter"/>
</dbReference>
<dbReference type="AlphaFoldDB" id="A0A840BH13"/>
<keyword evidence="8" id="KW-1185">Reference proteome</keyword>
<evidence type="ECO:0000259" key="6">
    <source>
        <dbReference type="SMART" id="SM00827"/>
    </source>
</evidence>
<reference evidence="7 8" key="1">
    <citation type="submission" date="2020-08" db="EMBL/GenBank/DDBJ databases">
        <title>Genomic Encyclopedia of Type Strains, Phase IV (KMG-IV): sequencing the most valuable type-strain genomes for metagenomic binning, comparative biology and taxonomic classification.</title>
        <authorList>
            <person name="Goeker M."/>
        </authorList>
    </citation>
    <scope>NUCLEOTIDE SEQUENCE [LARGE SCALE GENOMIC DNA]</scope>
    <source>
        <strain evidence="7 8">DSM 106739</strain>
    </source>
</reference>
<dbReference type="FunFam" id="3.30.70.250:FF:000001">
    <property type="entry name" value="Malonyl CoA-acyl carrier protein transacylase"/>
    <property type="match status" value="1"/>
</dbReference>
<dbReference type="PANTHER" id="PTHR42681">
    <property type="entry name" value="MALONYL-COA-ACYL CARRIER PROTEIN TRANSACYLASE, MITOCHONDRIAL"/>
    <property type="match status" value="1"/>
</dbReference>